<dbReference type="CDD" id="cd16830">
    <property type="entry name" value="HemS-like_N"/>
    <property type="match status" value="1"/>
</dbReference>
<sequence length="353" mass="37625">MSSQELATDLLEREAALRADGANPRMRDAAAALGVPEAALLEARRAGGAAVRLRRADVAEGFGTILARLPEVGEVMALTRNETCVHELTGRFSEPAFEGAMGQVVGEIDLRLFMQHWRYGYCLDEDTRSGPRRSLQFFDATGTAIHKVYATGGTDRAAFDAIVAAVADPDAAPAAFVLPKPRAGERPDGEIDVAGFRAAWDGLGMTHEFFMILRRFGVTRAQGMRLAGPERARQVPVSALRAVLDGVAAEGVPIMVFVSNPGCVQIETGPVQRIVEVGSWLNVLDPGFNLHLDTAGVAGAWVVRKPSVNGEIHSLEVYDSAGDLACQIFGHRKAGGRELAEWRGLVTGVAGAA</sequence>
<dbReference type="AlphaFoldDB" id="A0A840SP92"/>
<gene>
    <name evidence="2" type="ORF">HNP73_002506</name>
</gene>
<dbReference type="RefSeq" id="WP_184149602.1">
    <property type="nucleotide sequence ID" value="NZ_JACHFM010000002.1"/>
</dbReference>
<dbReference type="InterPro" id="IPR053733">
    <property type="entry name" value="Heme_Transport_Util_sf"/>
</dbReference>
<protein>
    <submittedName>
        <fullName evidence="2">Putative hemin transport protein</fullName>
    </submittedName>
</protein>
<evidence type="ECO:0000313" key="3">
    <source>
        <dbReference type="Proteomes" id="UP000549457"/>
    </source>
</evidence>
<dbReference type="Proteomes" id="UP000549457">
    <property type="component" value="Unassembled WGS sequence"/>
</dbReference>
<keyword evidence="3" id="KW-1185">Reference proteome</keyword>
<dbReference type="Pfam" id="PF05171">
    <property type="entry name" value="HemS"/>
    <property type="match status" value="2"/>
</dbReference>
<organism evidence="2 3">
    <name type="scientific">Amaricoccus macauensis</name>
    <dbReference type="NCBI Taxonomy" id="57001"/>
    <lineage>
        <taxon>Bacteria</taxon>
        <taxon>Pseudomonadati</taxon>
        <taxon>Pseudomonadota</taxon>
        <taxon>Alphaproteobacteria</taxon>
        <taxon>Rhodobacterales</taxon>
        <taxon>Paracoccaceae</taxon>
        <taxon>Amaricoccus</taxon>
    </lineage>
</organism>
<dbReference type="SUPFAM" id="SSF144064">
    <property type="entry name" value="Heme iron utilization protein-like"/>
    <property type="match status" value="1"/>
</dbReference>
<feature type="domain" description="Haemin-degrading HemS/ChuX" evidence="1">
    <location>
        <begin position="217"/>
        <end position="347"/>
    </location>
</feature>
<evidence type="ECO:0000259" key="1">
    <source>
        <dbReference type="Pfam" id="PF05171"/>
    </source>
</evidence>
<dbReference type="EMBL" id="JACHFM010000002">
    <property type="protein sequence ID" value="MBB5222570.1"/>
    <property type="molecule type" value="Genomic_DNA"/>
</dbReference>
<proteinExistence type="predicted"/>
<dbReference type="CDD" id="cd16831">
    <property type="entry name" value="HemS-like_C"/>
    <property type="match status" value="1"/>
</dbReference>
<accession>A0A840SP92</accession>
<dbReference type="GO" id="GO:0006826">
    <property type="term" value="P:iron ion transport"/>
    <property type="evidence" value="ECO:0007669"/>
    <property type="project" value="InterPro"/>
</dbReference>
<reference evidence="2 3" key="1">
    <citation type="submission" date="2020-08" db="EMBL/GenBank/DDBJ databases">
        <title>Genomic Encyclopedia of Type Strains, Phase IV (KMG-IV): sequencing the most valuable type-strain genomes for metagenomic binning, comparative biology and taxonomic classification.</title>
        <authorList>
            <person name="Goeker M."/>
        </authorList>
    </citation>
    <scope>NUCLEOTIDE SEQUENCE [LARGE SCALE GENOMIC DNA]</scope>
    <source>
        <strain evidence="2 3">DSM 101730</strain>
    </source>
</reference>
<name>A0A840SP92_9RHOB</name>
<feature type="domain" description="Haemin-degrading HemS/ChuX" evidence="1">
    <location>
        <begin position="35"/>
        <end position="165"/>
    </location>
</feature>
<evidence type="ECO:0000313" key="2">
    <source>
        <dbReference type="EMBL" id="MBB5222570.1"/>
    </source>
</evidence>
<dbReference type="InterPro" id="IPR007845">
    <property type="entry name" value="HemS/ChuX_dom"/>
</dbReference>
<comment type="caution">
    <text evidence="2">The sequence shown here is derived from an EMBL/GenBank/DDBJ whole genome shotgun (WGS) entry which is preliminary data.</text>
</comment>
<dbReference type="Gene3D" id="3.40.1570.10">
    <property type="entry name" value="HemS/ChuS/ChuX like domains"/>
    <property type="match status" value="2"/>
</dbReference>